<organism evidence="1">
    <name type="scientific">Kwoniella bestiolae CBS 10118</name>
    <dbReference type="NCBI Taxonomy" id="1296100"/>
    <lineage>
        <taxon>Eukaryota</taxon>
        <taxon>Fungi</taxon>
        <taxon>Dikarya</taxon>
        <taxon>Basidiomycota</taxon>
        <taxon>Agaricomycotina</taxon>
        <taxon>Tremellomycetes</taxon>
        <taxon>Tremellales</taxon>
        <taxon>Cryptococcaceae</taxon>
        <taxon>Kwoniella</taxon>
    </lineage>
</organism>
<dbReference type="OrthoDB" id="2564630at2759"/>
<dbReference type="EMBL" id="CP144545">
    <property type="protein sequence ID" value="WVW84723.1"/>
    <property type="molecule type" value="Genomic_DNA"/>
</dbReference>
<dbReference type="KEGG" id="kbi:30210375"/>
<accession>A0A1B9G0I1</accession>
<evidence type="ECO:0000313" key="2">
    <source>
        <dbReference type="EMBL" id="WVW84723.1"/>
    </source>
</evidence>
<protein>
    <submittedName>
        <fullName evidence="1">Uncharacterized protein</fullName>
    </submittedName>
</protein>
<reference evidence="1" key="1">
    <citation type="submission" date="2013-07" db="EMBL/GenBank/DDBJ databases">
        <title>The Genome Sequence of Cryptococcus bestiolae CBS10118.</title>
        <authorList>
            <consortium name="The Broad Institute Genome Sequencing Platform"/>
            <person name="Cuomo C."/>
            <person name="Litvintseva A."/>
            <person name="Chen Y."/>
            <person name="Heitman J."/>
            <person name="Sun S."/>
            <person name="Springer D."/>
            <person name="Dromer F."/>
            <person name="Young S.K."/>
            <person name="Zeng Q."/>
            <person name="Gargeya S."/>
            <person name="Fitzgerald M."/>
            <person name="Abouelleil A."/>
            <person name="Alvarado L."/>
            <person name="Berlin A.M."/>
            <person name="Chapman S.B."/>
            <person name="Dewar J."/>
            <person name="Goldberg J."/>
            <person name="Griggs A."/>
            <person name="Gujja S."/>
            <person name="Hansen M."/>
            <person name="Howarth C."/>
            <person name="Imamovic A."/>
            <person name="Larimer J."/>
            <person name="McCowan C."/>
            <person name="Murphy C."/>
            <person name="Pearson M."/>
            <person name="Priest M."/>
            <person name="Roberts A."/>
            <person name="Saif S."/>
            <person name="Shea T."/>
            <person name="Sykes S."/>
            <person name="Wortman J."/>
            <person name="Nusbaum C."/>
            <person name="Birren B."/>
        </authorList>
    </citation>
    <scope>NUCLEOTIDE SEQUENCE [LARGE SCALE GENOMIC DNA]</scope>
    <source>
        <strain evidence="1">CBS 10118</strain>
    </source>
</reference>
<evidence type="ECO:0000313" key="3">
    <source>
        <dbReference type="Proteomes" id="UP000092730"/>
    </source>
</evidence>
<dbReference type="AlphaFoldDB" id="A0A1B9G0I1"/>
<name>A0A1B9G0I1_9TREE</name>
<evidence type="ECO:0000313" key="1">
    <source>
        <dbReference type="EMBL" id="OCF24516.1"/>
    </source>
</evidence>
<dbReference type="EMBL" id="KI894022">
    <property type="protein sequence ID" value="OCF24516.1"/>
    <property type="molecule type" value="Genomic_DNA"/>
</dbReference>
<dbReference type="VEuPathDB" id="FungiDB:I302_05976"/>
<dbReference type="RefSeq" id="XP_019045586.1">
    <property type="nucleotide sequence ID" value="XM_019192589.1"/>
</dbReference>
<keyword evidence="3" id="KW-1185">Reference proteome</keyword>
<proteinExistence type="predicted"/>
<reference evidence="1" key="3">
    <citation type="submission" date="2014-01" db="EMBL/GenBank/DDBJ databases">
        <title>Evolution of pathogenesis and genome organization in the Tremellales.</title>
        <authorList>
            <person name="Cuomo C."/>
            <person name="Litvintseva A."/>
            <person name="Heitman J."/>
            <person name="Chen Y."/>
            <person name="Sun S."/>
            <person name="Springer D."/>
            <person name="Dromer F."/>
            <person name="Young S."/>
            <person name="Zeng Q."/>
            <person name="Chapman S."/>
            <person name="Gujja S."/>
            <person name="Saif S."/>
            <person name="Birren B."/>
        </authorList>
    </citation>
    <scope>NUCLEOTIDE SEQUENCE</scope>
    <source>
        <strain evidence="1">CBS 10118</strain>
    </source>
</reference>
<dbReference type="Proteomes" id="UP000092730">
    <property type="component" value="Chromosome 5"/>
</dbReference>
<sequence>MLDLTALRELISQGDHVIRIHDDTSLTKLNGDNEFVKMDYDDYGPGEAWFDRWCDLDAESKADGVCAHVTGRWGRGPGREYFVDDPWISTTSDLDWAIWEIARRLSRHEPVNEVKMSIIEKEGFWDLEHPYYRDCRDLHYNMHVPSFLQDAFDSDTCAVSQRAFLLAGQSYEVLYFGKIRAEQVLRTYTFTPNYLPCRLLPEWLGYGKTRAFSWLNNLIWDPHSTSFRLAEGLIMDKRSRLSC</sequence>
<gene>
    <name evidence="1" type="ORF">I302_05976</name>
    <name evidence="2" type="ORF">I302_106758</name>
</gene>
<reference evidence="2" key="4">
    <citation type="submission" date="2024-02" db="EMBL/GenBank/DDBJ databases">
        <title>Comparative genomics of Cryptococcus and Kwoniella reveals pathogenesis evolution and contrasting modes of karyotype evolution via chromosome fusion or intercentromeric recombination.</title>
        <authorList>
            <person name="Coelho M.A."/>
            <person name="David-Palma M."/>
            <person name="Shea T."/>
            <person name="Bowers K."/>
            <person name="McGinley-Smith S."/>
            <person name="Mohammad A.W."/>
            <person name="Gnirke A."/>
            <person name="Yurkov A.M."/>
            <person name="Nowrousian M."/>
            <person name="Sun S."/>
            <person name="Cuomo C.A."/>
            <person name="Heitman J."/>
        </authorList>
    </citation>
    <scope>NUCLEOTIDE SEQUENCE</scope>
    <source>
        <strain evidence="2">CBS 10118</strain>
    </source>
</reference>
<dbReference type="GeneID" id="30210375"/>
<reference evidence="2" key="2">
    <citation type="submission" date="2013-07" db="EMBL/GenBank/DDBJ databases">
        <authorList>
            <consortium name="The Broad Institute Genome Sequencing Platform"/>
            <person name="Cuomo C."/>
            <person name="Litvintseva A."/>
            <person name="Chen Y."/>
            <person name="Heitman J."/>
            <person name="Sun S."/>
            <person name="Springer D."/>
            <person name="Dromer F."/>
            <person name="Young S.K."/>
            <person name="Zeng Q."/>
            <person name="Gargeya S."/>
            <person name="Fitzgerald M."/>
            <person name="Abouelleil A."/>
            <person name="Alvarado L."/>
            <person name="Berlin A.M."/>
            <person name="Chapman S.B."/>
            <person name="Dewar J."/>
            <person name="Goldberg J."/>
            <person name="Griggs A."/>
            <person name="Gujja S."/>
            <person name="Hansen M."/>
            <person name="Howarth C."/>
            <person name="Imamovic A."/>
            <person name="Larimer J."/>
            <person name="McCowan C."/>
            <person name="Murphy C."/>
            <person name="Pearson M."/>
            <person name="Priest M."/>
            <person name="Roberts A."/>
            <person name="Saif S."/>
            <person name="Shea T."/>
            <person name="Sykes S."/>
            <person name="Wortman J."/>
            <person name="Nusbaum C."/>
            <person name="Birren B."/>
        </authorList>
    </citation>
    <scope>NUCLEOTIDE SEQUENCE</scope>
    <source>
        <strain evidence="2">CBS 10118</strain>
    </source>
</reference>